<dbReference type="OrthoDB" id="2123952at2759"/>
<reference evidence="1" key="2">
    <citation type="journal article" date="2023" name="IMA Fungus">
        <title>Comparative genomic study of the Penicillium genus elucidates a diverse pangenome and 15 lateral gene transfer events.</title>
        <authorList>
            <person name="Petersen C."/>
            <person name="Sorensen T."/>
            <person name="Nielsen M.R."/>
            <person name="Sondergaard T.E."/>
            <person name="Sorensen J.L."/>
            <person name="Fitzpatrick D.A."/>
            <person name="Frisvad J.C."/>
            <person name="Nielsen K.L."/>
        </authorList>
    </citation>
    <scope>NUCLEOTIDE SEQUENCE</scope>
    <source>
        <strain evidence="1">IBT 20477</strain>
    </source>
</reference>
<comment type="caution">
    <text evidence="1">The sequence shown here is derived from an EMBL/GenBank/DDBJ whole genome shotgun (WGS) entry which is preliminary data.</text>
</comment>
<accession>A0A9W9MY87</accession>
<sequence>MPITKIKDFRHNGFYIDAACFAFVLNMLGADELDPEDLALVRYGLNFLAQMLPNKWEALSHSFYAIEQMIKLLEKGE</sequence>
<gene>
    <name evidence="1" type="ORF">N7449_004153</name>
</gene>
<keyword evidence="2" id="KW-1185">Reference proteome</keyword>
<reference evidence="1" key="1">
    <citation type="submission" date="2022-11" db="EMBL/GenBank/DDBJ databases">
        <authorList>
            <person name="Petersen C."/>
        </authorList>
    </citation>
    <scope>NUCLEOTIDE SEQUENCE</scope>
    <source>
        <strain evidence="1">IBT 20477</strain>
    </source>
</reference>
<dbReference type="Proteomes" id="UP001150942">
    <property type="component" value="Unassembled WGS sequence"/>
</dbReference>
<protein>
    <submittedName>
        <fullName evidence="1">Uncharacterized protein</fullName>
    </submittedName>
</protein>
<evidence type="ECO:0000313" key="2">
    <source>
        <dbReference type="Proteomes" id="UP001150942"/>
    </source>
</evidence>
<evidence type="ECO:0000313" key="1">
    <source>
        <dbReference type="EMBL" id="KAJ5209774.1"/>
    </source>
</evidence>
<proteinExistence type="predicted"/>
<dbReference type="AlphaFoldDB" id="A0A9W9MY87"/>
<dbReference type="EMBL" id="JAPQKQ010000002">
    <property type="protein sequence ID" value="KAJ5209774.1"/>
    <property type="molecule type" value="Genomic_DNA"/>
</dbReference>
<name>A0A9W9MY87_9EURO</name>
<organism evidence="1 2">
    <name type="scientific">Penicillium cf. viridicatum</name>
    <dbReference type="NCBI Taxonomy" id="2972119"/>
    <lineage>
        <taxon>Eukaryota</taxon>
        <taxon>Fungi</taxon>
        <taxon>Dikarya</taxon>
        <taxon>Ascomycota</taxon>
        <taxon>Pezizomycotina</taxon>
        <taxon>Eurotiomycetes</taxon>
        <taxon>Eurotiomycetidae</taxon>
        <taxon>Eurotiales</taxon>
        <taxon>Aspergillaceae</taxon>
        <taxon>Penicillium</taxon>
    </lineage>
</organism>